<protein>
    <submittedName>
        <fullName evidence="7">Glycoside hydrolase family 28 protein</fullName>
        <ecNumber evidence="7">3.2.1.-</ecNumber>
    </submittedName>
</protein>
<feature type="domain" description="Rhamnogalacturonase A/B/Epimerase-like pectate lyase" evidence="6">
    <location>
        <begin position="58"/>
        <end position="111"/>
    </location>
</feature>
<keyword evidence="8" id="KW-1185">Reference proteome</keyword>
<dbReference type="InterPro" id="IPR051801">
    <property type="entry name" value="GH28_Enzymes"/>
</dbReference>
<evidence type="ECO:0000256" key="2">
    <source>
        <dbReference type="ARBA" id="ARBA00022801"/>
    </source>
</evidence>
<dbReference type="InterPro" id="IPR012334">
    <property type="entry name" value="Pectin_lyas_fold"/>
</dbReference>
<dbReference type="RefSeq" id="WP_193193175.1">
    <property type="nucleotide sequence ID" value="NZ_JACZFR010000040.1"/>
</dbReference>
<dbReference type="SUPFAM" id="SSF51126">
    <property type="entry name" value="Pectin lyase-like"/>
    <property type="match status" value="1"/>
</dbReference>
<gene>
    <name evidence="7" type="ORF">ACFQBM_13840</name>
</gene>
<name>A0ABW1YR84_9GAMM</name>
<dbReference type="PROSITE" id="PS00502">
    <property type="entry name" value="POLYGALACTURONASE"/>
    <property type="match status" value="1"/>
</dbReference>
<keyword evidence="3 4" id="KW-0326">Glycosidase</keyword>
<organism evidence="7 8">
    <name type="scientific">Microbulbifer taiwanensis</name>
    <dbReference type="NCBI Taxonomy" id="986746"/>
    <lineage>
        <taxon>Bacteria</taxon>
        <taxon>Pseudomonadati</taxon>
        <taxon>Pseudomonadota</taxon>
        <taxon>Gammaproteobacteria</taxon>
        <taxon>Cellvibrionales</taxon>
        <taxon>Microbulbiferaceae</taxon>
        <taxon>Microbulbifer</taxon>
    </lineage>
</organism>
<dbReference type="Proteomes" id="UP001596425">
    <property type="component" value="Unassembled WGS sequence"/>
</dbReference>
<feature type="chain" id="PRO_5047068719" evidence="5">
    <location>
        <begin position="17"/>
        <end position="473"/>
    </location>
</feature>
<dbReference type="InterPro" id="IPR011050">
    <property type="entry name" value="Pectin_lyase_fold/virulence"/>
</dbReference>
<dbReference type="EMBL" id="JBHSVR010000001">
    <property type="protein sequence ID" value="MFC6634378.1"/>
    <property type="molecule type" value="Genomic_DNA"/>
</dbReference>
<dbReference type="Pfam" id="PF00295">
    <property type="entry name" value="Glyco_hydro_28"/>
    <property type="match status" value="1"/>
</dbReference>
<comment type="similarity">
    <text evidence="1 4">Belongs to the glycosyl hydrolase 28 family.</text>
</comment>
<dbReference type="InterPro" id="IPR006311">
    <property type="entry name" value="TAT_signal"/>
</dbReference>
<evidence type="ECO:0000256" key="4">
    <source>
        <dbReference type="RuleBase" id="RU361169"/>
    </source>
</evidence>
<dbReference type="Gene3D" id="2.160.20.10">
    <property type="entry name" value="Single-stranded right-handed beta-helix, Pectin lyase-like"/>
    <property type="match status" value="1"/>
</dbReference>
<dbReference type="GO" id="GO:0016798">
    <property type="term" value="F:hydrolase activity, acting on glycosyl bonds"/>
    <property type="evidence" value="ECO:0007669"/>
    <property type="project" value="UniProtKB-KW"/>
</dbReference>
<dbReference type="PANTHER" id="PTHR31339">
    <property type="entry name" value="PECTIN LYASE-RELATED"/>
    <property type="match status" value="1"/>
</dbReference>
<dbReference type="EC" id="3.2.1.-" evidence="7"/>
<sequence>MSFTRRSFLQSSLALAAIPALTSAMSRPPQQDYSGPWRAVPEILDAIQSPRIPARDFDVRDYGASGDGRADDSGAIAAALAACREAGGGRVVLPPGSYRSGPIHLGSNTELHLREGALLSFIPEPERYLPAVKTRWEGMELMGYSPLIYAHGCDNVALTGRGRIDGGADCDTWWPWKGKNTKCAQSANEEPNQHAARKALFDDAEMGVPVAERVYADGSYLRPPLLQFYECRNVLIEGVTLENSPFWVMHPVLCDGVTVRGVTARSHGPNSDGCDPESCRNVLIEDCLFDNGDDCIAIKSGRNADGRRLARPSENIVIRNCRMRDGHGGLVLGSEISGGVRNVFLENCVMSSPNLERGLRIKTNAMRGGEIHNIHVRNIRIGQVKDVIVINFFYEEGDSGRFDPQVYDIFVDNLHCEQAERAFHIRGFARAPIRGLHITRSRIRSAATLGIIEEVIGLTASGVTINGEEFRPG</sequence>
<dbReference type="InterPro" id="IPR000743">
    <property type="entry name" value="Glyco_hydro_28"/>
</dbReference>
<dbReference type="Pfam" id="PF12708">
    <property type="entry name" value="Pect-lyase_RHGA_epim"/>
    <property type="match status" value="1"/>
</dbReference>
<evidence type="ECO:0000256" key="5">
    <source>
        <dbReference type="SAM" id="SignalP"/>
    </source>
</evidence>
<evidence type="ECO:0000256" key="3">
    <source>
        <dbReference type="ARBA" id="ARBA00023295"/>
    </source>
</evidence>
<evidence type="ECO:0000259" key="6">
    <source>
        <dbReference type="Pfam" id="PF12708"/>
    </source>
</evidence>
<accession>A0ABW1YR84</accession>
<evidence type="ECO:0000313" key="8">
    <source>
        <dbReference type="Proteomes" id="UP001596425"/>
    </source>
</evidence>
<comment type="caution">
    <text evidence="7">The sequence shown here is derived from an EMBL/GenBank/DDBJ whole genome shotgun (WGS) entry which is preliminary data.</text>
</comment>
<dbReference type="SMART" id="SM00710">
    <property type="entry name" value="PbH1"/>
    <property type="match status" value="5"/>
</dbReference>
<feature type="signal peptide" evidence="5">
    <location>
        <begin position="1"/>
        <end position="16"/>
    </location>
</feature>
<dbReference type="PANTHER" id="PTHR31339:SF9">
    <property type="entry name" value="PLASMIN AND FIBRONECTIN-BINDING PROTEIN A"/>
    <property type="match status" value="1"/>
</dbReference>
<keyword evidence="2 4" id="KW-0378">Hydrolase</keyword>
<evidence type="ECO:0000256" key="1">
    <source>
        <dbReference type="ARBA" id="ARBA00008834"/>
    </source>
</evidence>
<evidence type="ECO:0000313" key="7">
    <source>
        <dbReference type="EMBL" id="MFC6634378.1"/>
    </source>
</evidence>
<proteinExistence type="inferred from homology"/>
<dbReference type="InterPro" id="IPR006626">
    <property type="entry name" value="PbH1"/>
</dbReference>
<keyword evidence="5" id="KW-0732">Signal</keyword>
<reference evidence="8" key="1">
    <citation type="journal article" date="2019" name="Int. J. Syst. Evol. Microbiol.">
        <title>The Global Catalogue of Microorganisms (GCM) 10K type strain sequencing project: providing services to taxonomists for standard genome sequencing and annotation.</title>
        <authorList>
            <consortium name="The Broad Institute Genomics Platform"/>
            <consortium name="The Broad Institute Genome Sequencing Center for Infectious Disease"/>
            <person name="Wu L."/>
            <person name="Ma J."/>
        </authorList>
    </citation>
    <scope>NUCLEOTIDE SEQUENCE [LARGE SCALE GENOMIC DNA]</scope>
    <source>
        <strain evidence="8">CGMCC 1.13718</strain>
    </source>
</reference>
<dbReference type="PROSITE" id="PS51318">
    <property type="entry name" value="TAT"/>
    <property type="match status" value="1"/>
</dbReference>
<dbReference type="InterPro" id="IPR024535">
    <property type="entry name" value="RHGA/B-epi-like_pectate_lyase"/>
</dbReference>